<gene>
    <name evidence="1" type="ORF">ACFQ5P_09165</name>
</gene>
<keyword evidence="2" id="KW-1185">Reference proteome</keyword>
<dbReference type="EMBL" id="JBHTOQ010000021">
    <property type="protein sequence ID" value="MFD1481466.1"/>
    <property type="molecule type" value="Genomic_DNA"/>
</dbReference>
<dbReference type="RefSeq" id="WP_165571265.1">
    <property type="nucleotide sequence ID" value="NZ_CBCSAJ010000136.1"/>
</dbReference>
<comment type="caution">
    <text evidence="1">The sequence shown here is derived from an EMBL/GenBank/DDBJ whole genome shotgun (WGS) entry which is preliminary data.</text>
</comment>
<evidence type="ECO:0000313" key="2">
    <source>
        <dbReference type="Proteomes" id="UP001597302"/>
    </source>
</evidence>
<reference evidence="2" key="1">
    <citation type="journal article" date="2019" name="Int. J. Syst. Evol. Microbiol.">
        <title>The Global Catalogue of Microorganisms (GCM) 10K type strain sequencing project: providing services to taxonomists for standard genome sequencing and annotation.</title>
        <authorList>
            <consortium name="The Broad Institute Genomics Platform"/>
            <consortium name="The Broad Institute Genome Sequencing Center for Infectious Disease"/>
            <person name="Wu L."/>
            <person name="Ma J."/>
        </authorList>
    </citation>
    <scope>NUCLEOTIDE SEQUENCE [LARGE SCALE GENOMIC DNA]</scope>
    <source>
        <strain evidence="2">CCM 8875</strain>
    </source>
</reference>
<evidence type="ECO:0000313" key="1">
    <source>
        <dbReference type="EMBL" id="MFD1481466.1"/>
    </source>
</evidence>
<name>A0ABW4DYJ2_9RHOB</name>
<protein>
    <submittedName>
        <fullName evidence="1">Uncharacterized protein</fullName>
    </submittedName>
</protein>
<dbReference type="Proteomes" id="UP001597302">
    <property type="component" value="Unassembled WGS sequence"/>
</dbReference>
<organism evidence="1 2">
    <name type="scientific">Paracoccus nototheniae</name>
    <dbReference type="NCBI Taxonomy" id="2489002"/>
    <lineage>
        <taxon>Bacteria</taxon>
        <taxon>Pseudomonadati</taxon>
        <taxon>Pseudomonadota</taxon>
        <taxon>Alphaproteobacteria</taxon>
        <taxon>Rhodobacterales</taxon>
        <taxon>Paracoccaceae</taxon>
        <taxon>Paracoccus</taxon>
    </lineage>
</organism>
<proteinExistence type="predicted"/>
<accession>A0ABW4DYJ2</accession>
<sequence length="49" mass="5620">MNWNKALAEAWTGQEGLAESKILLWDEEIRSSKALSDLVFAVLRKDRMV</sequence>